<protein>
    <submittedName>
        <fullName evidence="2">Uncharacterized protein</fullName>
    </submittedName>
</protein>
<feature type="region of interest" description="Disordered" evidence="1">
    <location>
        <begin position="105"/>
        <end position="127"/>
    </location>
</feature>
<dbReference type="Proteomes" id="UP000266313">
    <property type="component" value="Chromosome"/>
</dbReference>
<accession>A0A250KY54</accession>
<dbReference type="KEGG" id="mmai:sS8_4592"/>
<organism evidence="2 3">
    <name type="scientific">Methylocaldum marinum</name>
    <dbReference type="NCBI Taxonomy" id="1432792"/>
    <lineage>
        <taxon>Bacteria</taxon>
        <taxon>Pseudomonadati</taxon>
        <taxon>Pseudomonadota</taxon>
        <taxon>Gammaproteobacteria</taxon>
        <taxon>Methylococcales</taxon>
        <taxon>Methylococcaceae</taxon>
        <taxon>Methylocaldum</taxon>
    </lineage>
</organism>
<sequence>MQLWISTARGSPFRKERIGLVLLIAFFCALVLIYRVQSLIDFTYLATAIAEFAEHEKSESGPHDDGRMLCLEHQASLDDDDGHSPDRYLIPSCCYPLPRHLVKRPAASAPPATDWISEPTVPPPRRL</sequence>
<keyword evidence="3" id="KW-1185">Reference proteome</keyword>
<evidence type="ECO:0000313" key="3">
    <source>
        <dbReference type="Proteomes" id="UP000266313"/>
    </source>
</evidence>
<gene>
    <name evidence="2" type="ORF">sS8_4592</name>
</gene>
<proteinExistence type="predicted"/>
<evidence type="ECO:0000313" key="2">
    <source>
        <dbReference type="EMBL" id="BBA36522.1"/>
    </source>
</evidence>
<reference evidence="2 3" key="1">
    <citation type="submission" date="2016-12" db="EMBL/GenBank/DDBJ databases">
        <title>Genome sequencing of Methylocaldum marinum.</title>
        <authorList>
            <person name="Takeuchi M."/>
            <person name="Kamagata Y."/>
            <person name="Hiraoka S."/>
            <person name="Oshima K."/>
            <person name="Hattori M."/>
            <person name="Iwasaki W."/>
        </authorList>
    </citation>
    <scope>NUCLEOTIDE SEQUENCE [LARGE SCALE GENOMIC DNA]</scope>
    <source>
        <strain evidence="2 3">S8</strain>
    </source>
</reference>
<dbReference type="EMBL" id="AP017928">
    <property type="protein sequence ID" value="BBA36522.1"/>
    <property type="molecule type" value="Genomic_DNA"/>
</dbReference>
<dbReference type="AlphaFoldDB" id="A0A250KY54"/>
<evidence type="ECO:0000256" key="1">
    <source>
        <dbReference type="SAM" id="MobiDB-lite"/>
    </source>
</evidence>
<name>A0A250KY54_9GAMM</name>